<dbReference type="Pfam" id="PF01827">
    <property type="entry name" value="FTH"/>
    <property type="match status" value="1"/>
</dbReference>
<reference evidence="3" key="1">
    <citation type="submission" date="2017-10" db="EMBL/GenBank/DDBJ databases">
        <title>Rapid genome shrinkage in a self-fertile nematode reveals novel sperm competition proteins.</title>
        <authorList>
            <person name="Yin D."/>
            <person name="Schwarz E.M."/>
            <person name="Thomas C.G."/>
            <person name="Felde R.L."/>
            <person name="Korf I.F."/>
            <person name="Cutter A.D."/>
            <person name="Schartner C.M."/>
            <person name="Ralston E.J."/>
            <person name="Meyer B.J."/>
            <person name="Haag E.S."/>
        </authorList>
    </citation>
    <scope>NUCLEOTIDE SEQUENCE [LARGE SCALE GENOMIC DNA]</scope>
    <source>
        <strain evidence="3">JU1422</strain>
    </source>
</reference>
<feature type="domain" description="F-box" evidence="1">
    <location>
        <begin position="1"/>
        <end position="54"/>
    </location>
</feature>
<evidence type="ECO:0000313" key="2">
    <source>
        <dbReference type="EMBL" id="PIC29727.1"/>
    </source>
</evidence>
<evidence type="ECO:0000313" key="3">
    <source>
        <dbReference type="Proteomes" id="UP000230233"/>
    </source>
</evidence>
<dbReference type="InterPro" id="IPR040161">
    <property type="entry name" value="FB224"/>
</dbReference>
<dbReference type="EMBL" id="PDUG01000005">
    <property type="protein sequence ID" value="PIC29727.1"/>
    <property type="molecule type" value="Genomic_DNA"/>
</dbReference>
<evidence type="ECO:0000259" key="1">
    <source>
        <dbReference type="PROSITE" id="PS50181"/>
    </source>
</evidence>
<dbReference type="InterPro" id="IPR002900">
    <property type="entry name" value="DUF38/FTH_CAE_spp"/>
</dbReference>
<dbReference type="Pfam" id="PF00646">
    <property type="entry name" value="F-box"/>
    <property type="match status" value="1"/>
</dbReference>
<dbReference type="PROSITE" id="PS50181">
    <property type="entry name" value="FBOX"/>
    <property type="match status" value="1"/>
</dbReference>
<dbReference type="AlphaFoldDB" id="A0A2G5TR15"/>
<name>A0A2G5TR15_9PELO</name>
<keyword evidence="3" id="KW-1185">Reference proteome</keyword>
<dbReference type="InterPro" id="IPR001810">
    <property type="entry name" value="F-box_dom"/>
</dbReference>
<dbReference type="GO" id="GO:0045087">
    <property type="term" value="P:innate immune response"/>
    <property type="evidence" value="ECO:0007669"/>
    <property type="project" value="TreeGrafter"/>
</dbReference>
<dbReference type="PANTHER" id="PTHR23015">
    <property type="entry name" value="UNCHARACTERIZED C.ELEGANS PROTEIN"/>
    <property type="match status" value="1"/>
</dbReference>
<organism evidence="2 3">
    <name type="scientific">Caenorhabditis nigoni</name>
    <dbReference type="NCBI Taxonomy" id="1611254"/>
    <lineage>
        <taxon>Eukaryota</taxon>
        <taxon>Metazoa</taxon>
        <taxon>Ecdysozoa</taxon>
        <taxon>Nematoda</taxon>
        <taxon>Chromadorea</taxon>
        <taxon>Rhabditida</taxon>
        <taxon>Rhabditina</taxon>
        <taxon>Rhabditomorpha</taxon>
        <taxon>Rhabditoidea</taxon>
        <taxon>Rhabditidae</taxon>
        <taxon>Peloderinae</taxon>
        <taxon>Caenorhabditis</taxon>
    </lineage>
</organism>
<sequence length="339" mass="39646">MTSISEMPELVMEKIIGFSDFKAVLTLRQVCSDFRKFVDDLKDSRLPDSKFAKIEIVSDKKENKIILDFVNSDDSFYRIEYSESTNSRKFQETTKLFQNSNIVDVAIRDLELILKFQKSTLEWIYFTFKDSQLQNDSSIHTLPFKLSNMFRASGRQIKARQFITKTSDKSQMMSVLPIADPETLRILNLYSLDDDEVMEIELDEIVKTEQWKNAERINCGLHVLNLKIEDVSHFSRISIKLPSITARDLDFLKKTFTSSSKFEHAFLDLKIFNENEEISNLWGPAFISGSSSRWYFRMKNSEEKVLRIEFCYILQFFFFEIIGPRDVLTGASVQDYNEN</sequence>
<dbReference type="OrthoDB" id="5911267at2759"/>
<protein>
    <recommendedName>
        <fullName evidence="1">F-box domain-containing protein</fullName>
    </recommendedName>
</protein>
<comment type="caution">
    <text evidence="2">The sequence shown here is derived from an EMBL/GenBank/DDBJ whole genome shotgun (WGS) entry which is preliminary data.</text>
</comment>
<proteinExistence type="predicted"/>
<gene>
    <name evidence="2" type="primary">Cnig_chr_V.g21224</name>
    <name evidence="2" type="ORF">B9Z55_021224</name>
</gene>
<dbReference type="Proteomes" id="UP000230233">
    <property type="component" value="Chromosome V"/>
</dbReference>
<accession>A0A2G5TR15</accession>
<dbReference type="PANTHER" id="PTHR23015:SF4">
    <property type="entry name" value="DUF38 DOMAIN-CONTAINING PROTEIN-RELATED"/>
    <property type="match status" value="1"/>
</dbReference>